<proteinExistence type="predicted"/>
<dbReference type="GO" id="GO:0004803">
    <property type="term" value="F:transposase activity"/>
    <property type="evidence" value="ECO:0007669"/>
    <property type="project" value="InterPro"/>
</dbReference>
<reference evidence="2 3" key="1">
    <citation type="journal article" date="2013" name="Genome Announc.">
        <title>Genome Sequence of the Obligate Gammaproteobacterial Methanotroph Methylomicrobium album Strain BG8.</title>
        <authorList>
            <person name="Kits K.D."/>
            <person name="Kalyuzhnaya M.G."/>
            <person name="Klotz M.G."/>
            <person name="Jetten M.S."/>
            <person name="Op den Camp H.J."/>
            <person name="Vuilleumier S."/>
            <person name="Bringel F."/>
            <person name="Dispirito A.A."/>
            <person name="Murrell J.C."/>
            <person name="Bruce D."/>
            <person name="Cheng J.F."/>
            <person name="Copeland A."/>
            <person name="Goodwin L."/>
            <person name="Hauser L."/>
            <person name="Lajus A."/>
            <person name="Land M.L."/>
            <person name="Lapidus A."/>
            <person name="Lucas S."/>
            <person name="Medigue C."/>
            <person name="Pitluck S."/>
            <person name="Woyke T."/>
            <person name="Zeytun A."/>
            <person name="Stein L.Y."/>
        </authorList>
    </citation>
    <scope>NUCLEOTIDE SEQUENCE [LARGE SCALE GENOMIC DNA]</scope>
    <source>
        <strain evidence="2 3">BG8</strain>
    </source>
</reference>
<dbReference type="SUPFAM" id="SSF143422">
    <property type="entry name" value="Transposase IS200-like"/>
    <property type="match status" value="1"/>
</dbReference>
<gene>
    <name evidence="2" type="ORF">Metal_3729</name>
</gene>
<sequence length="176" mass="21527">MRTYKRLRISGGKYFFTVNLAERRNNDLLIRHIDCLWEAFRQTRNHHPFEIDAIVVLPDHLHCIWQLPAGDDDYPTRWRLIKARFSMAVPKDERISRSRIRKGERGIWQRRYWEHAIRDDQDYQNHLDYIHYNPVKHGYVQTAKEWPHSSFYRWVKFGWYPENWGASAEIAESLWE</sequence>
<dbReference type="GO" id="GO:0043565">
    <property type="term" value="F:sequence-specific DNA binding"/>
    <property type="evidence" value="ECO:0007669"/>
    <property type="project" value="TreeGrafter"/>
</dbReference>
<dbReference type="InterPro" id="IPR036515">
    <property type="entry name" value="Transposase_17_sf"/>
</dbReference>
<dbReference type="InterPro" id="IPR002686">
    <property type="entry name" value="Transposase_17"/>
</dbReference>
<dbReference type="PANTHER" id="PTHR36966:SF1">
    <property type="entry name" value="REP-ASSOCIATED TYROSINE TRANSPOSASE"/>
    <property type="match status" value="1"/>
</dbReference>
<dbReference type="eggNOG" id="COG1943">
    <property type="taxonomic scope" value="Bacteria"/>
</dbReference>
<organism evidence="2 3">
    <name type="scientific">Methylomicrobium album BG8</name>
    <dbReference type="NCBI Taxonomy" id="686340"/>
    <lineage>
        <taxon>Bacteria</taxon>
        <taxon>Pseudomonadati</taxon>
        <taxon>Pseudomonadota</taxon>
        <taxon>Gammaproteobacteria</taxon>
        <taxon>Methylococcales</taxon>
        <taxon>Methylococcaceae</taxon>
        <taxon>Methylomicrobium</taxon>
    </lineage>
</organism>
<feature type="domain" description="Transposase IS200-like" evidence="1">
    <location>
        <begin position="9"/>
        <end position="133"/>
    </location>
</feature>
<dbReference type="InterPro" id="IPR052715">
    <property type="entry name" value="RAYT_transposase"/>
</dbReference>
<keyword evidence="3" id="KW-1185">Reference proteome</keyword>
<accession>H8GHQ6</accession>
<dbReference type="GO" id="GO:0006313">
    <property type="term" value="P:DNA transposition"/>
    <property type="evidence" value="ECO:0007669"/>
    <property type="project" value="InterPro"/>
</dbReference>
<dbReference type="EMBL" id="CM001475">
    <property type="protein sequence ID" value="EIC31374.1"/>
    <property type="molecule type" value="Genomic_DNA"/>
</dbReference>
<dbReference type="PANTHER" id="PTHR36966">
    <property type="entry name" value="REP-ASSOCIATED TYROSINE TRANSPOSASE"/>
    <property type="match status" value="1"/>
</dbReference>
<dbReference type="RefSeq" id="WP_005374679.1">
    <property type="nucleotide sequence ID" value="NZ_CM001475.1"/>
</dbReference>
<dbReference type="Proteomes" id="UP000005090">
    <property type="component" value="Chromosome"/>
</dbReference>
<dbReference type="HOGENOM" id="CLU_068226_6_0_6"/>
<evidence type="ECO:0000313" key="2">
    <source>
        <dbReference type="EMBL" id="EIC31374.1"/>
    </source>
</evidence>
<dbReference type="STRING" id="686340.Metal_3729"/>
<dbReference type="AlphaFoldDB" id="H8GHQ6"/>
<dbReference type="SMART" id="SM01321">
    <property type="entry name" value="Y1_Tnp"/>
    <property type="match status" value="1"/>
</dbReference>
<evidence type="ECO:0000313" key="3">
    <source>
        <dbReference type="Proteomes" id="UP000005090"/>
    </source>
</evidence>
<name>H8GHQ6_METAL</name>
<dbReference type="Gene3D" id="3.30.70.1290">
    <property type="entry name" value="Transposase IS200-like"/>
    <property type="match status" value="1"/>
</dbReference>
<protein>
    <submittedName>
        <fullName evidence="2">Transposase</fullName>
    </submittedName>
</protein>
<evidence type="ECO:0000259" key="1">
    <source>
        <dbReference type="SMART" id="SM01321"/>
    </source>
</evidence>
<dbReference type="NCBIfam" id="NF047646">
    <property type="entry name" value="REP_Tyr_transpos"/>
    <property type="match status" value="1"/>
</dbReference>